<sequence length="137" mass="15370">MAYPNGIDRFNEKLNKKLDGTVHVIEEKIAMTDGVYEGLLIHDNIEISSIKVYTGPRFTGEEVKNFIVSILSDTPWKISIKIFSNTPNVYVTYETPGDTIEADDINVLQSSVTETQKEIEHYKENGVIDGGSFVRGK</sequence>
<proteinExistence type="predicted"/>
<dbReference type="AlphaFoldDB" id="A0A1T2XD28"/>
<protein>
    <submittedName>
        <fullName evidence="1">Phosphoglucomutase</fullName>
    </submittedName>
</protein>
<dbReference type="OrthoDB" id="2609750at2"/>
<keyword evidence="2" id="KW-1185">Reference proteome</keyword>
<evidence type="ECO:0000313" key="2">
    <source>
        <dbReference type="Proteomes" id="UP000190188"/>
    </source>
</evidence>
<comment type="caution">
    <text evidence="1">The sequence shown here is derived from an EMBL/GenBank/DDBJ whole genome shotgun (WGS) entry which is preliminary data.</text>
</comment>
<dbReference type="Proteomes" id="UP000190188">
    <property type="component" value="Unassembled WGS sequence"/>
</dbReference>
<reference evidence="1 2" key="1">
    <citation type="submission" date="2017-01" db="EMBL/GenBank/DDBJ databases">
        <title>Genome analysis of Paenibacillus selenitrireducens ES3-24.</title>
        <authorList>
            <person name="Xu D."/>
            <person name="Yao R."/>
            <person name="Zheng S."/>
        </authorList>
    </citation>
    <scope>NUCLEOTIDE SEQUENCE [LARGE SCALE GENOMIC DNA]</scope>
    <source>
        <strain evidence="1 2">ES3-24</strain>
    </source>
</reference>
<dbReference type="STRING" id="1324314.BVG16_13815"/>
<dbReference type="EMBL" id="MSZX01000005">
    <property type="protein sequence ID" value="OPA77523.1"/>
    <property type="molecule type" value="Genomic_DNA"/>
</dbReference>
<name>A0A1T2XD28_9BACL</name>
<organism evidence="1 2">
    <name type="scientific">Paenibacillus selenitireducens</name>
    <dbReference type="NCBI Taxonomy" id="1324314"/>
    <lineage>
        <taxon>Bacteria</taxon>
        <taxon>Bacillati</taxon>
        <taxon>Bacillota</taxon>
        <taxon>Bacilli</taxon>
        <taxon>Bacillales</taxon>
        <taxon>Paenibacillaceae</taxon>
        <taxon>Paenibacillus</taxon>
    </lineage>
</organism>
<evidence type="ECO:0000313" key="1">
    <source>
        <dbReference type="EMBL" id="OPA77523.1"/>
    </source>
</evidence>
<dbReference type="RefSeq" id="WP_078499264.1">
    <property type="nucleotide sequence ID" value="NZ_MSZX01000005.1"/>
</dbReference>
<gene>
    <name evidence="1" type="ORF">BVG16_13815</name>
</gene>
<accession>A0A1T2XD28</accession>